<dbReference type="EC" id="1.14.19.9" evidence="3"/>
<evidence type="ECO:0000256" key="1">
    <source>
        <dbReference type="PIRSR" id="PIRSR011396-1"/>
    </source>
</evidence>
<dbReference type="Pfam" id="PF04820">
    <property type="entry name" value="Trp_halogenase"/>
    <property type="match status" value="1"/>
</dbReference>
<evidence type="ECO:0000256" key="2">
    <source>
        <dbReference type="PIRSR" id="PIRSR011396-2"/>
    </source>
</evidence>
<feature type="binding site" evidence="2">
    <location>
        <position position="343"/>
    </location>
    <ligand>
        <name>FAD</name>
        <dbReference type="ChEBI" id="CHEBI:57692"/>
    </ligand>
</feature>
<sequence>MGQPIRNITIVGGGTTGWLAALFLVTRLQGAVRRGELDIHLIESERIPIIGVGESLSPSMATTLEQLGIPEDDFIRDTDATFKVAGYFVGWDAADDGRPLSWVNPFVGFMTAGWEFERYELTGGAYGDGPDYARVVSPCREAIELRKSPKMRGQKPFEHVLRYAYHTNAAAFAPFLRKHAEARGVRRTGADVIGATRDERGHISTITLEGAREVPVELVIDASGFSSVLHHKVMGVPLVDYSHILLNDRAVVTQLAHANPDEPLEPATRATALPHGWAFRVPLYHRTGNGFIYSSKHCSDEAAANEFAGYLGSGARVDDMRVIPMRVGRTQHSWEGNCIALGLAAGFVEPLEASAIFTVETSVKWLLHYFPDSDWEPALRDRYNSRVTDLYDEVADYIALHYRLSRREDTSYWRAQRHEMKVSDRLEQNLSIWRHTLPVRADFASTNYFDENTYIAALFGKGFYRGRELQPMREVDARNWAGLKQNITSAHARALGMLPDHRAVLTEIRTRASG</sequence>
<dbReference type="GO" id="GO:0004497">
    <property type="term" value="F:monooxygenase activity"/>
    <property type="evidence" value="ECO:0007669"/>
    <property type="project" value="InterPro"/>
</dbReference>
<organism evidence="3 4">
    <name type="scientific">Novosphingobium taihuense</name>
    <dbReference type="NCBI Taxonomy" id="260085"/>
    <lineage>
        <taxon>Bacteria</taxon>
        <taxon>Pseudomonadati</taxon>
        <taxon>Pseudomonadota</taxon>
        <taxon>Alphaproteobacteria</taxon>
        <taxon>Sphingomonadales</taxon>
        <taxon>Sphingomonadaceae</taxon>
        <taxon>Novosphingobium</taxon>
    </lineage>
</organism>
<dbReference type="OrthoDB" id="462203at2"/>
<dbReference type="AlphaFoldDB" id="A0A7W7ET45"/>
<keyword evidence="2" id="KW-0274">FAD</keyword>
<dbReference type="InterPro" id="IPR006905">
    <property type="entry name" value="Flavin_halogenase"/>
</dbReference>
<feature type="binding site" evidence="2">
    <location>
        <position position="356"/>
    </location>
    <ligand>
        <name>FAD</name>
        <dbReference type="ChEBI" id="CHEBI:57692"/>
    </ligand>
</feature>
<feature type="active site" evidence="1">
    <location>
        <position position="83"/>
    </location>
</feature>
<feature type="binding site" evidence="2">
    <location>
        <position position="192"/>
    </location>
    <ligand>
        <name>FAD</name>
        <dbReference type="ChEBI" id="CHEBI:57692"/>
    </ligand>
</feature>
<dbReference type="InterPro" id="IPR033856">
    <property type="entry name" value="Trp_halogen"/>
</dbReference>
<keyword evidence="2" id="KW-0285">Flavoprotein</keyword>
<feature type="binding site" evidence="2">
    <location>
        <position position="352"/>
    </location>
    <ligand>
        <name>L-tryptophan</name>
        <dbReference type="ChEBI" id="CHEBI:57912"/>
    </ligand>
</feature>
<evidence type="ECO:0000313" key="3">
    <source>
        <dbReference type="EMBL" id="MBB4612887.1"/>
    </source>
</evidence>
<dbReference type="GO" id="GO:0000166">
    <property type="term" value="F:nucleotide binding"/>
    <property type="evidence" value="ECO:0007669"/>
    <property type="project" value="UniProtKB-KW"/>
</dbReference>
<protein>
    <submittedName>
        <fullName evidence="3">Tryptophan halogenase</fullName>
        <ecNumber evidence="3">1.14.19.9</ecNumber>
    </submittedName>
</protein>
<dbReference type="PIRSF" id="PIRSF011396">
    <property type="entry name" value="Trp_halogenase"/>
    <property type="match status" value="1"/>
</dbReference>
<accession>A0A7W7ET45</accession>
<dbReference type="RefSeq" id="WP_144907483.1">
    <property type="nucleotide sequence ID" value="NZ_JACHOA010000002.1"/>
</dbReference>
<keyword evidence="4" id="KW-1185">Reference proteome</keyword>
<evidence type="ECO:0000313" key="4">
    <source>
        <dbReference type="Proteomes" id="UP000538566"/>
    </source>
</evidence>
<feature type="binding site" evidence="2">
    <location>
        <position position="83"/>
    </location>
    <ligand>
        <name>7-chloro-L-tryptophan</name>
        <dbReference type="ChEBI" id="CHEBI:58713"/>
    </ligand>
</feature>
<dbReference type="Gene3D" id="3.50.50.60">
    <property type="entry name" value="FAD/NAD(P)-binding domain"/>
    <property type="match status" value="1"/>
</dbReference>
<gene>
    <name evidence="3" type="ORF">GGR37_001146</name>
</gene>
<dbReference type="SUPFAM" id="SSF51905">
    <property type="entry name" value="FAD/NAD(P)-binding domain"/>
    <property type="match status" value="1"/>
</dbReference>
<comment type="caution">
    <text evidence="3">The sequence shown here is derived from an EMBL/GenBank/DDBJ whole genome shotgun (WGS) entry which is preliminary data.</text>
</comment>
<dbReference type="PANTHER" id="PTHR43747:SF4">
    <property type="entry name" value="FLAVIN-DEPENDENT TRYPTOPHAN HALOGENASE"/>
    <property type="match status" value="1"/>
</dbReference>
<dbReference type="EMBL" id="JACHOA010000002">
    <property type="protein sequence ID" value="MBB4612887.1"/>
    <property type="molecule type" value="Genomic_DNA"/>
</dbReference>
<reference evidence="3 4" key="1">
    <citation type="submission" date="2020-08" db="EMBL/GenBank/DDBJ databases">
        <title>Genomic Encyclopedia of Type Strains, Phase IV (KMG-IV): sequencing the most valuable type-strain genomes for metagenomic binning, comparative biology and taxonomic classification.</title>
        <authorList>
            <person name="Goeker M."/>
        </authorList>
    </citation>
    <scope>NUCLEOTIDE SEQUENCE [LARGE SCALE GENOMIC DNA]</scope>
    <source>
        <strain evidence="3 4">DSM 17507</strain>
    </source>
</reference>
<keyword evidence="3" id="KW-0560">Oxidoreductase</keyword>
<dbReference type="InterPro" id="IPR050816">
    <property type="entry name" value="Flavin-dep_Halogenase_NPB"/>
</dbReference>
<dbReference type="PANTHER" id="PTHR43747">
    <property type="entry name" value="FAD-BINDING PROTEIN"/>
    <property type="match status" value="1"/>
</dbReference>
<dbReference type="InterPro" id="IPR036188">
    <property type="entry name" value="FAD/NAD-bd_sf"/>
</dbReference>
<proteinExistence type="predicted"/>
<keyword evidence="2" id="KW-0547">Nucleotide-binding</keyword>
<dbReference type="Proteomes" id="UP000538566">
    <property type="component" value="Unassembled WGS sequence"/>
</dbReference>
<name>A0A7W7ET45_9SPHN</name>